<organism evidence="5 6">
    <name type="scientific">Belliella aquatica</name>
    <dbReference type="NCBI Taxonomy" id="1323734"/>
    <lineage>
        <taxon>Bacteria</taxon>
        <taxon>Pseudomonadati</taxon>
        <taxon>Bacteroidota</taxon>
        <taxon>Cytophagia</taxon>
        <taxon>Cytophagales</taxon>
        <taxon>Cyclobacteriaceae</taxon>
        <taxon>Belliella</taxon>
    </lineage>
</organism>
<gene>
    <name evidence="5" type="ORF">GCM10010993_17410</name>
</gene>
<reference evidence="6" key="1">
    <citation type="journal article" date="2019" name="Int. J. Syst. Evol. Microbiol.">
        <title>The Global Catalogue of Microorganisms (GCM) 10K type strain sequencing project: providing services to taxonomists for standard genome sequencing and annotation.</title>
        <authorList>
            <consortium name="The Broad Institute Genomics Platform"/>
            <consortium name="The Broad Institute Genome Sequencing Center for Infectious Disease"/>
            <person name="Wu L."/>
            <person name="Ma J."/>
        </authorList>
    </citation>
    <scope>NUCLEOTIDE SEQUENCE [LARGE SCALE GENOMIC DNA]</scope>
    <source>
        <strain evidence="6">CGMCC 1.12479</strain>
    </source>
</reference>
<dbReference type="InterPro" id="IPR019888">
    <property type="entry name" value="Tscrpt_reg_AsnC-like"/>
</dbReference>
<comment type="caution">
    <text evidence="5">The sequence shown here is derived from an EMBL/GenBank/DDBJ whole genome shotgun (WGS) entry which is preliminary data.</text>
</comment>
<evidence type="ECO:0000256" key="1">
    <source>
        <dbReference type="ARBA" id="ARBA00023015"/>
    </source>
</evidence>
<dbReference type="Proteomes" id="UP000635885">
    <property type="component" value="Unassembled WGS sequence"/>
</dbReference>
<accession>A0ABQ1MDT7</accession>
<keyword evidence="2" id="KW-0238">DNA-binding</keyword>
<evidence type="ECO:0000259" key="4">
    <source>
        <dbReference type="PROSITE" id="PS50956"/>
    </source>
</evidence>
<dbReference type="InterPro" id="IPR019887">
    <property type="entry name" value="Tscrpt_reg_AsnC/Lrp_C"/>
</dbReference>
<evidence type="ECO:0000256" key="3">
    <source>
        <dbReference type="ARBA" id="ARBA00023163"/>
    </source>
</evidence>
<dbReference type="PANTHER" id="PTHR30154:SF34">
    <property type="entry name" value="TRANSCRIPTIONAL REGULATOR AZLB"/>
    <property type="match status" value="1"/>
</dbReference>
<sequence>MDKILDIDNVDLKIISLLNDDAKTPYTEIAKKVFVSSGTVHVRMRKLEDMGIVKSATLNIDFSKLGYDISAFLGIYLEKSSLYDTVIDNLKQIPEVINAYYTTGNYSIFAKIICKDTNHLRTVLDNIQKVDGIDRTETLIVLEESINRPIQFFDKNGKTQ</sequence>
<evidence type="ECO:0000313" key="6">
    <source>
        <dbReference type="Proteomes" id="UP000635885"/>
    </source>
</evidence>
<feature type="domain" description="HTH asnC-type" evidence="4">
    <location>
        <begin position="7"/>
        <end position="68"/>
    </location>
</feature>
<keyword evidence="1" id="KW-0805">Transcription regulation</keyword>
<dbReference type="SUPFAM" id="SSF46785">
    <property type="entry name" value="Winged helix' DNA-binding domain"/>
    <property type="match status" value="1"/>
</dbReference>
<dbReference type="RefSeq" id="WP_188441857.1">
    <property type="nucleotide sequence ID" value="NZ_BMFD01000005.1"/>
</dbReference>
<dbReference type="CDD" id="cd00090">
    <property type="entry name" value="HTH_ARSR"/>
    <property type="match status" value="1"/>
</dbReference>
<dbReference type="Gene3D" id="3.30.70.920">
    <property type="match status" value="1"/>
</dbReference>
<dbReference type="SUPFAM" id="SSF54909">
    <property type="entry name" value="Dimeric alpha+beta barrel"/>
    <property type="match status" value="1"/>
</dbReference>
<keyword evidence="6" id="KW-1185">Reference proteome</keyword>
<dbReference type="EMBL" id="BMFD01000005">
    <property type="protein sequence ID" value="GGC39156.1"/>
    <property type="molecule type" value="Genomic_DNA"/>
</dbReference>
<dbReference type="PRINTS" id="PR00033">
    <property type="entry name" value="HTHASNC"/>
</dbReference>
<dbReference type="InterPro" id="IPR036390">
    <property type="entry name" value="WH_DNA-bd_sf"/>
</dbReference>
<dbReference type="Pfam" id="PF13412">
    <property type="entry name" value="HTH_24"/>
    <property type="match status" value="1"/>
</dbReference>
<dbReference type="Gene3D" id="1.10.10.10">
    <property type="entry name" value="Winged helix-like DNA-binding domain superfamily/Winged helix DNA-binding domain"/>
    <property type="match status" value="1"/>
</dbReference>
<keyword evidence="3" id="KW-0804">Transcription</keyword>
<proteinExistence type="predicted"/>
<dbReference type="PANTHER" id="PTHR30154">
    <property type="entry name" value="LEUCINE-RESPONSIVE REGULATORY PROTEIN"/>
    <property type="match status" value="1"/>
</dbReference>
<dbReference type="InterPro" id="IPR011991">
    <property type="entry name" value="ArsR-like_HTH"/>
</dbReference>
<protein>
    <submittedName>
        <fullName evidence="5">AsnC family transcriptional regulator</fullName>
    </submittedName>
</protein>
<dbReference type="InterPro" id="IPR011008">
    <property type="entry name" value="Dimeric_a/b-barrel"/>
</dbReference>
<name>A0ABQ1MDT7_9BACT</name>
<evidence type="ECO:0000313" key="5">
    <source>
        <dbReference type="EMBL" id="GGC39156.1"/>
    </source>
</evidence>
<dbReference type="InterPro" id="IPR036388">
    <property type="entry name" value="WH-like_DNA-bd_sf"/>
</dbReference>
<dbReference type="Pfam" id="PF01037">
    <property type="entry name" value="AsnC_trans_reg"/>
    <property type="match status" value="1"/>
</dbReference>
<dbReference type="SMART" id="SM00344">
    <property type="entry name" value="HTH_ASNC"/>
    <property type="match status" value="1"/>
</dbReference>
<dbReference type="InterPro" id="IPR000485">
    <property type="entry name" value="AsnC-type_HTH_dom"/>
</dbReference>
<dbReference type="PROSITE" id="PS50956">
    <property type="entry name" value="HTH_ASNC_2"/>
    <property type="match status" value="1"/>
</dbReference>
<evidence type="ECO:0000256" key="2">
    <source>
        <dbReference type="ARBA" id="ARBA00023125"/>
    </source>
</evidence>